<accession>A0A3A4ZK20</accession>
<evidence type="ECO:0008006" key="3">
    <source>
        <dbReference type="Google" id="ProtNLM"/>
    </source>
</evidence>
<dbReference type="AlphaFoldDB" id="A0A3A4ZK20"/>
<name>A0A3A4ZK20_UNCKA</name>
<dbReference type="EMBL" id="QZJF01000017">
    <property type="protein sequence ID" value="RJR26896.1"/>
    <property type="molecule type" value="Genomic_DNA"/>
</dbReference>
<dbReference type="Proteomes" id="UP000265540">
    <property type="component" value="Unassembled WGS sequence"/>
</dbReference>
<organism evidence="1 2">
    <name type="scientific">candidate division WWE3 bacterium</name>
    <dbReference type="NCBI Taxonomy" id="2053526"/>
    <lineage>
        <taxon>Bacteria</taxon>
        <taxon>Katanobacteria</taxon>
    </lineage>
</organism>
<reference evidence="1 2" key="1">
    <citation type="journal article" date="2017" name="ISME J.">
        <title>Energy and carbon metabolisms in a deep terrestrial subsurface fluid microbial community.</title>
        <authorList>
            <person name="Momper L."/>
            <person name="Jungbluth S.P."/>
            <person name="Lee M.D."/>
            <person name="Amend J.P."/>
        </authorList>
    </citation>
    <scope>NUCLEOTIDE SEQUENCE [LARGE SCALE GENOMIC DNA]</scope>
    <source>
        <strain evidence="1">SURF_46</strain>
    </source>
</reference>
<evidence type="ECO:0000313" key="2">
    <source>
        <dbReference type="Proteomes" id="UP000265540"/>
    </source>
</evidence>
<gene>
    <name evidence="1" type="ORF">C4561_03920</name>
</gene>
<sequence length="134" mass="15260">MAGFNFFLDLRLKELKSKTDESFARIMLFEKEALLSRSIDRKTLFYKDILDSRLSVGDKMEVLFGNLGGTMSALESKVDADGFKLKVEGNTPLDFAKLLNTYLESGEIDRIVIKSADLQRGKRTYQVEFEGVFK</sequence>
<protein>
    <recommendedName>
        <fullName evidence="3">PilN domain-containing protein</fullName>
    </recommendedName>
</protein>
<evidence type="ECO:0000313" key="1">
    <source>
        <dbReference type="EMBL" id="RJR26896.1"/>
    </source>
</evidence>
<comment type="caution">
    <text evidence="1">The sequence shown here is derived from an EMBL/GenBank/DDBJ whole genome shotgun (WGS) entry which is preliminary data.</text>
</comment>
<proteinExistence type="predicted"/>